<feature type="compositionally biased region" description="Basic and acidic residues" evidence="1">
    <location>
        <begin position="47"/>
        <end position="64"/>
    </location>
</feature>
<evidence type="ECO:0000313" key="3">
    <source>
        <dbReference type="Proteomes" id="UP000233837"/>
    </source>
</evidence>
<reference evidence="2 3" key="1">
    <citation type="journal article" date="2016" name="Sci. Rep.">
        <title>The Dendrobium catenatum Lindl. genome sequence provides insights into polysaccharide synthase, floral development and adaptive evolution.</title>
        <authorList>
            <person name="Zhang G.Q."/>
            <person name="Xu Q."/>
            <person name="Bian C."/>
            <person name="Tsai W.C."/>
            <person name="Yeh C.M."/>
            <person name="Liu K.W."/>
            <person name="Yoshida K."/>
            <person name="Zhang L.S."/>
            <person name="Chang S.B."/>
            <person name="Chen F."/>
            <person name="Shi Y."/>
            <person name="Su Y.Y."/>
            <person name="Zhang Y.Q."/>
            <person name="Chen L.J."/>
            <person name="Yin Y."/>
            <person name="Lin M."/>
            <person name="Huang H."/>
            <person name="Deng H."/>
            <person name="Wang Z.W."/>
            <person name="Zhu S.L."/>
            <person name="Zhao X."/>
            <person name="Deng C."/>
            <person name="Niu S.C."/>
            <person name="Huang J."/>
            <person name="Wang M."/>
            <person name="Liu G.H."/>
            <person name="Yang H.J."/>
            <person name="Xiao X.J."/>
            <person name="Hsiao Y.Y."/>
            <person name="Wu W.L."/>
            <person name="Chen Y.Y."/>
            <person name="Mitsuda N."/>
            <person name="Ohme-Takagi M."/>
            <person name="Luo Y.B."/>
            <person name="Van de Peer Y."/>
            <person name="Liu Z.J."/>
        </authorList>
    </citation>
    <scope>NUCLEOTIDE SEQUENCE [LARGE SCALE GENOMIC DNA]</scope>
    <source>
        <tissue evidence="2">The whole plant</tissue>
    </source>
</reference>
<feature type="compositionally biased region" description="Basic residues" evidence="1">
    <location>
        <begin position="33"/>
        <end position="46"/>
    </location>
</feature>
<evidence type="ECO:0000313" key="2">
    <source>
        <dbReference type="EMBL" id="PKU72861.1"/>
    </source>
</evidence>
<gene>
    <name evidence="2" type="ORF">MA16_Dca013655</name>
</gene>
<dbReference type="AlphaFoldDB" id="A0A2I0WB25"/>
<organism evidence="2 3">
    <name type="scientific">Dendrobium catenatum</name>
    <dbReference type="NCBI Taxonomy" id="906689"/>
    <lineage>
        <taxon>Eukaryota</taxon>
        <taxon>Viridiplantae</taxon>
        <taxon>Streptophyta</taxon>
        <taxon>Embryophyta</taxon>
        <taxon>Tracheophyta</taxon>
        <taxon>Spermatophyta</taxon>
        <taxon>Magnoliopsida</taxon>
        <taxon>Liliopsida</taxon>
        <taxon>Asparagales</taxon>
        <taxon>Orchidaceae</taxon>
        <taxon>Epidendroideae</taxon>
        <taxon>Malaxideae</taxon>
        <taxon>Dendrobiinae</taxon>
        <taxon>Dendrobium</taxon>
    </lineage>
</organism>
<evidence type="ECO:0000256" key="1">
    <source>
        <dbReference type="SAM" id="MobiDB-lite"/>
    </source>
</evidence>
<dbReference type="EMBL" id="KZ502801">
    <property type="protein sequence ID" value="PKU72861.1"/>
    <property type="molecule type" value="Genomic_DNA"/>
</dbReference>
<proteinExistence type="predicted"/>
<sequence>MALDTQREKAMLPIKGELSLCLDIQVTTDPRSPRRRFPRSPRRRSKESKEESSKESKEKTSRKLKIEDPISYSKLLASVIGLEIRVVGSGTRPLYFLHTLGCN</sequence>
<feature type="region of interest" description="Disordered" evidence="1">
    <location>
        <begin position="29"/>
        <end position="64"/>
    </location>
</feature>
<protein>
    <submittedName>
        <fullName evidence="2">Uncharacterized protein</fullName>
    </submittedName>
</protein>
<accession>A0A2I0WB25</accession>
<name>A0A2I0WB25_9ASPA</name>
<reference evidence="2 3" key="2">
    <citation type="journal article" date="2017" name="Nature">
        <title>The Apostasia genome and the evolution of orchids.</title>
        <authorList>
            <person name="Zhang G.Q."/>
            <person name="Liu K.W."/>
            <person name="Li Z."/>
            <person name="Lohaus R."/>
            <person name="Hsiao Y.Y."/>
            <person name="Niu S.C."/>
            <person name="Wang J.Y."/>
            <person name="Lin Y.C."/>
            <person name="Xu Q."/>
            <person name="Chen L.J."/>
            <person name="Yoshida K."/>
            <person name="Fujiwara S."/>
            <person name="Wang Z.W."/>
            <person name="Zhang Y.Q."/>
            <person name="Mitsuda N."/>
            <person name="Wang M."/>
            <person name="Liu G.H."/>
            <person name="Pecoraro L."/>
            <person name="Huang H.X."/>
            <person name="Xiao X.J."/>
            <person name="Lin M."/>
            <person name="Wu X.Y."/>
            <person name="Wu W.L."/>
            <person name="Chen Y.Y."/>
            <person name="Chang S.B."/>
            <person name="Sakamoto S."/>
            <person name="Ohme-Takagi M."/>
            <person name="Yagi M."/>
            <person name="Zeng S.J."/>
            <person name="Shen C.Y."/>
            <person name="Yeh C.M."/>
            <person name="Luo Y.B."/>
            <person name="Tsai W.C."/>
            <person name="Van de Peer Y."/>
            <person name="Liu Z.J."/>
        </authorList>
    </citation>
    <scope>NUCLEOTIDE SEQUENCE [LARGE SCALE GENOMIC DNA]</scope>
    <source>
        <tissue evidence="2">The whole plant</tissue>
    </source>
</reference>
<dbReference type="Proteomes" id="UP000233837">
    <property type="component" value="Unassembled WGS sequence"/>
</dbReference>
<keyword evidence="3" id="KW-1185">Reference proteome</keyword>